<keyword evidence="1" id="KW-0175">Coiled coil</keyword>
<feature type="domain" description="SAM" evidence="2">
    <location>
        <begin position="153"/>
        <end position="216"/>
    </location>
</feature>
<dbReference type="Gene3D" id="1.20.5.2440">
    <property type="match status" value="1"/>
</dbReference>
<accession>A0AAD9NDZ8</accession>
<evidence type="ECO:0008006" key="6">
    <source>
        <dbReference type="Google" id="ProtNLM"/>
    </source>
</evidence>
<dbReference type="Proteomes" id="UP001208570">
    <property type="component" value="Unassembled WGS sequence"/>
</dbReference>
<dbReference type="Gene3D" id="1.10.150.50">
    <property type="entry name" value="Transcription Factor, Ets-1"/>
    <property type="match status" value="1"/>
</dbReference>
<comment type="caution">
    <text evidence="4">The sequence shown here is derived from an EMBL/GenBank/DDBJ whole genome shotgun (WGS) entry which is preliminary data.</text>
</comment>
<proteinExistence type="predicted"/>
<dbReference type="AlphaFoldDB" id="A0AAD9NDZ8"/>
<dbReference type="SMART" id="SM00454">
    <property type="entry name" value="SAM"/>
    <property type="match status" value="1"/>
</dbReference>
<feature type="domain" description="PDZ" evidence="3">
    <location>
        <begin position="706"/>
        <end position="753"/>
    </location>
</feature>
<evidence type="ECO:0000256" key="1">
    <source>
        <dbReference type="SAM" id="Coils"/>
    </source>
</evidence>
<dbReference type="Pfam" id="PF00595">
    <property type="entry name" value="PDZ"/>
    <property type="match status" value="1"/>
</dbReference>
<dbReference type="InterPro" id="IPR001478">
    <property type="entry name" value="PDZ"/>
</dbReference>
<dbReference type="InterPro" id="IPR036034">
    <property type="entry name" value="PDZ_sf"/>
</dbReference>
<gene>
    <name evidence="4" type="ORF">LSH36_55g07015</name>
</gene>
<dbReference type="InterPro" id="IPR037245">
    <property type="entry name" value="FIP-RBD_C_sf"/>
</dbReference>
<evidence type="ECO:0000259" key="3">
    <source>
        <dbReference type="PROSITE" id="PS50106"/>
    </source>
</evidence>
<evidence type="ECO:0000313" key="4">
    <source>
        <dbReference type="EMBL" id="KAK2165083.1"/>
    </source>
</evidence>
<evidence type="ECO:0000313" key="5">
    <source>
        <dbReference type="Proteomes" id="UP001208570"/>
    </source>
</evidence>
<dbReference type="SUPFAM" id="SSF50156">
    <property type="entry name" value="PDZ domain-like"/>
    <property type="match status" value="1"/>
</dbReference>
<dbReference type="PROSITE" id="PS50105">
    <property type="entry name" value="SAM_DOMAIN"/>
    <property type="match status" value="1"/>
</dbReference>
<dbReference type="InterPro" id="IPR013761">
    <property type="entry name" value="SAM/pointed_sf"/>
</dbReference>
<keyword evidence="5" id="KW-1185">Reference proteome</keyword>
<dbReference type="Gene3D" id="3.10.20.90">
    <property type="entry name" value="Phosphatidylinositol 3-kinase Catalytic Subunit, Chain A, domain 1"/>
    <property type="match status" value="1"/>
</dbReference>
<dbReference type="CDD" id="cd09487">
    <property type="entry name" value="SAM_superfamily"/>
    <property type="match status" value="1"/>
</dbReference>
<feature type="coiled-coil region" evidence="1">
    <location>
        <begin position="781"/>
        <end position="854"/>
    </location>
</feature>
<dbReference type="PANTHER" id="PTHR12573:SF4">
    <property type="entry name" value="AT09986P-RELATED"/>
    <property type="match status" value="1"/>
</dbReference>
<sequence>MHENKNSASETELSISSLSCVDSERGKEHGKDSENLVQRKCSCLFHREGPLPYPAKSRQGYCTGELVGNETYHSKLLHEVQSFRESEARNQQSGARRVQLLNEEMAENVSSMMSYTEYQPSSANGCLRPEFNEGIKAVHLSDDTFRKVSVMKWTTDDVVSWLESVGMEKFSPAFKAQNITGQDVASIDMELLDSLGISSIQDRELILSRLYELQHPDSGSGHVAQIKGIFQQIPSFESDRESDVSSNGSRKMSFIGEEKQHIDDNIVVRSLKIWHDVKGHPVDTTVMVTSQMTSHDVIVSVLNENDVMDEPSLFTLTRVTMDSNTGEVCTFDLTKEDYPSVIHQTSQKNPEIKARLELRSNKTHQVKVIYDMDEEITTFKMFDVSTMCTCGELLSIAASAYCFPDVSQYCLQAISDKEISQEVGTTKLLLLYNCKTYKMMEKQETVEITRKSSADQLEGISNRKSRIWQKDHSSESRFGKKVSHQEDLSELREGLIEKDKIICQLQLENEAYQVDRRQAHDLRSLFSVMEREMKRGQADLLNKYKMLDQQLSTIRNKSSGILGHEDEVDILQHILIVTSQQIQLVEQRERLLQTQLVTAQANLRPDPLVIQHLKYQLSDTDFCLLDLKQQQADIYRQLKMARRQLAKMYKTAVDPDRFSIFKLIQELGYSPSILHQVVTLNLDMSSNKCDFILGHDSHSRPVVKHADENSSLQKGDHIIEINGASVTHFNESELSKQLLQAASNLCIVVLRKTTNCELKIQEKTEEAESIREDLSLTMIELESIQDENRDIKSELERVSVERIQLQEKNSDLEAQREEIHTQFEQHRQEVQAQIKQFQEQLQKKEKEIQDLKNQVSGPASGLKAALQGLSRKSSILSQLSDGGIKTTINGGPVDSANELHNGDKVLSYEAYGEVPIWQSLQMAPKGDILQALKDQVLENQQQKSYLDHLLTAVIDNAPNLVQVVDQGIGILDQNALDLKARSEEFC</sequence>
<dbReference type="Gene3D" id="2.30.42.10">
    <property type="match status" value="1"/>
</dbReference>
<reference evidence="4" key="1">
    <citation type="journal article" date="2023" name="Mol. Biol. Evol.">
        <title>Third-Generation Sequencing Reveals the Adaptive Role of the Epigenome in Three Deep-Sea Polychaetes.</title>
        <authorList>
            <person name="Perez M."/>
            <person name="Aroh O."/>
            <person name="Sun Y."/>
            <person name="Lan Y."/>
            <person name="Juniper S.K."/>
            <person name="Young C.R."/>
            <person name="Angers B."/>
            <person name="Qian P.Y."/>
        </authorList>
    </citation>
    <scope>NUCLEOTIDE SEQUENCE</scope>
    <source>
        <strain evidence="4">P08H-3</strain>
    </source>
</reference>
<evidence type="ECO:0000259" key="2">
    <source>
        <dbReference type="PROSITE" id="PS50105"/>
    </source>
</evidence>
<dbReference type="InterPro" id="IPR001660">
    <property type="entry name" value="SAM"/>
</dbReference>
<dbReference type="Pfam" id="PF07647">
    <property type="entry name" value="SAM_2"/>
    <property type="match status" value="1"/>
</dbReference>
<dbReference type="PROSITE" id="PS50106">
    <property type="entry name" value="PDZ"/>
    <property type="match status" value="1"/>
</dbReference>
<dbReference type="SUPFAM" id="SSF47769">
    <property type="entry name" value="SAM/Pointed domain"/>
    <property type="match status" value="1"/>
</dbReference>
<dbReference type="EMBL" id="JAODUP010000055">
    <property type="protein sequence ID" value="KAK2165083.1"/>
    <property type="molecule type" value="Genomic_DNA"/>
</dbReference>
<dbReference type="SUPFAM" id="SSF144270">
    <property type="entry name" value="Eferin C-derminal domain-like"/>
    <property type="match status" value="1"/>
</dbReference>
<dbReference type="PANTHER" id="PTHR12573">
    <property type="entry name" value="AT09986P-RELATED"/>
    <property type="match status" value="1"/>
</dbReference>
<name>A0AAD9NDZ8_9ANNE</name>
<organism evidence="4 5">
    <name type="scientific">Paralvinella palmiformis</name>
    <dbReference type="NCBI Taxonomy" id="53620"/>
    <lineage>
        <taxon>Eukaryota</taxon>
        <taxon>Metazoa</taxon>
        <taxon>Spiralia</taxon>
        <taxon>Lophotrochozoa</taxon>
        <taxon>Annelida</taxon>
        <taxon>Polychaeta</taxon>
        <taxon>Sedentaria</taxon>
        <taxon>Canalipalpata</taxon>
        <taxon>Terebellida</taxon>
        <taxon>Terebelliformia</taxon>
        <taxon>Alvinellidae</taxon>
        <taxon>Paralvinella</taxon>
    </lineage>
</organism>
<protein>
    <recommendedName>
        <fullName evidence="6">SAM domain-containing protein</fullName>
    </recommendedName>
</protein>